<keyword evidence="7" id="KW-0460">Magnesium</keyword>
<keyword evidence="2" id="KW-0808">Transferase</keyword>
<evidence type="ECO:0000256" key="8">
    <source>
        <dbReference type="ARBA" id="ARBA00022884"/>
    </source>
</evidence>
<dbReference type="GO" id="GO:0000049">
    <property type="term" value="F:tRNA binding"/>
    <property type="evidence" value="ECO:0007669"/>
    <property type="project" value="TreeGrafter"/>
</dbReference>
<dbReference type="AlphaFoldDB" id="A0A6J6ZDG5"/>
<evidence type="ECO:0000256" key="2">
    <source>
        <dbReference type="ARBA" id="ARBA00022679"/>
    </source>
</evidence>
<dbReference type="InterPro" id="IPR043519">
    <property type="entry name" value="NT_sf"/>
</dbReference>
<dbReference type="Gene3D" id="3.30.460.10">
    <property type="entry name" value="Beta Polymerase, domain 2"/>
    <property type="match status" value="1"/>
</dbReference>
<dbReference type="InterPro" id="IPR032828">
    <property type="entry name" value="PolyA_RNA-bd"/>
</dbReference>
<feature type="domain" description="CCA-adding enzyme C-terminal" evidence="11">
    <location>
        <begin position="379"/>
        <end position="425"/>
    </location>
</feature>
<evidence type="ECO:0000259" key="10">
    <source>
        <dbReference type="Pfam" id="PF12627"/>
    </source>
</evidence>
<dbReference type="InterPro" id="IPR032810">
    <property type="entry name" value="CCA-adding_enz_C"/>
</dbReference>
<dbReference type="EMBL" id="CAFAAO010000059">
    <property type="protein sequence ID" value="CAB4817646.1"/>
    <property type="molecule type" value="Genomic_DNA"/>
</dbReference>
<dbReference type="PANTHER" id="PTHR46173:SF1">
    <property type="entry name" value="CCA TRNA NUCLEOTIDYLTRANSFERASE 1, MITOCHONDRIAL"/>
    <property type="match status" value="1"/>
</dbReference>
<dbReference type="Pfam" id="PF12627">
    <property type="entry name" value="PolyA_pol_RNAbd"/>
    <property type="match status" value="1"/>
</dbReference>
<keyword evidence="3" id="KW-0819">tRNA processing</keyword>
<evidence type="ECO:0000256" key="1">
    <source>
        <dbReference type="ARBA" id="ARBA00001946"/>
    </source>
</evidence>
<name>A0A6J6ZDG5_9ZZZZ</name>
<dbReference type="GO" id="GO:0008033">
    <property type="term" value="P:tRNA processing"/>
    <property type="evidence" value="ECO:0007669"/>
    <property type="project" value="UniProtKB-KW"/>
</dbReference>
<evidence type="ECO:0000259" key="9">
    <source>
        <dbReference type="Pfam" id="PF01743"/>
    </source>
</evidence>
<evidence type="ECO:0000313" key="12">
    <source>
        <dbReference type="EMBL" id="CAB4817646.1"/>
    </source>
</evidence>
<dbReference type="InterPro" id="IPR050264">
    <property type="entry name" value="Bact_CCA-adding_enz_type3_sf"/>
</dbReference>
<evidence type="ECO:0000256" key="3">
    <source>
        <dbReference type="ARBA" id="ARBA00022694"/>
    </source>
</evidence>
<dbReference type="GO" id="GO:0016779">
    <property type="term" value="F:nucleotidyltransferase activity"/>
    <property type="evidence" value="ECO:0007669"/>
    <property type="project" value="UniProtKB-KW"/>
</dbReference>
<dbReference type="SUPFAM" id="SSF81891">
    <property type="entry name" value="Poly A polymerase C-terminal region-like"/>
    <property type="match status" value="1"/>
</dbReference>
<reference evidence="12" key="1">
    <citation type="submission" date="2020-05" db="EMBL/GenBank/DDBJ databases">
        <authorList>
            <person name="Chiriac C."/>
            <person name="Salcher M."/>
            <person name="Ghai R."/>
            <person name="Kavagutti S V."/>
        </authorList>
    </citation>
    <scope>NUCLEOTIDE SEQUENCE</scope>
</reference>
<dbReference type="Gene3D" id="1.10.3090.10">
    <property type="entry name" value="cca-adding enzyme, domain 2"/>
    <property type="match status" value="1"/>
</dbReference>
<keyword evidence="6" id="KW-0547">Nucleotide-binding</keyword>
<proteinExistence type="predicted"/>
<dbReference type="Pfam" id="PF13735">
    <property type="entry name" value="tRNA_NucTran2_2"/>
    <property type="match status" value="1"/>
</dbReference>
<dbReference type="GO" id="GO:0000166">
    <property type="term" value="F:nucleotide binding"/>
    <property type="evidence" value="ECO:0007669"/>
    <property type="project" value="UniProtKB-KW"/>
</dbReference>
<keyword evidence="8" id="KW-0694">RNA-binding</keyword>
<organism evidence="12">
    <name type="scientific">freshwater metagenome</name>
    <dbReference type="NCBI Taxonomy" id="449393"/>
    <lineage>
        <taxon>unclassified sequences</taxon>
        <taxon>metagenomes</taxon>
        <taxon>ecological metagenomes</taxon>
    </lineage>
</organism>
<dbReference type="Gene3D" id="1.10.246.80">
    <property type="match status" value="1"/>
</dbReference>
<evidence type="ECO:0000256" key="5">
    <source>
        <dbReference type="ARBA" id="ARBA00022723"/>
    </source>
</evidence>
<accession>A0A6J6ZDG5</accession>
<dbReference type="SUPFAM" id="SSF81301">
    <property type="entry name" value="Nucleotidyltransferase"/>
    <property type="match status" value="1"/>
</dbReference>
<feature type="domain" description="Poly A polymerase head" evidence="9">
    <location>
        <begin position="29"/>
        <end position="158"/>
    </location>
</feature>
<gene>
    <name evidence="12" type="ORF">UFOPK3037_01784</name>
</gene>
<dbReference type="Pfam" id="PF01743">
    <property type="entry name" value="PolyA_pol"/>
    <property type="match status" value="1"/>
</dbReference>
<dbReference type="PANTHER" id="PTHR46173">
    <property type="entry name" value="CCA TRNA NUCLEOTIDYLTRANSFERASE 1, MITOCHONDRIAL"/>
    <property type="match status" value="1"/>
</dbReference>
<evidence type="ECO:0000256" key="7">
    <source>
        <dbReference type="ARBA" id="ARBA00022842"/>
    </source>
</evidence>
<sequence>MIHEAALRAAVPEDVAQLMGQLCAAGFAAYVVGGAARDTLAGRTPSDWDLATDATPDQLRRAFPNAQYENRFGTVGIPTSAGVREVTTFRADGPSSDARRPDAVAFLSAIEGDLARRDFTINAMAFGAPSAPDGDPVVSGSLVDPFGGATDLAAGVLRAVGDPAERFREDALRMLRAARFATRFNLAIDPATAAAIRHDAALVATLSGERIGAEIEGILAAENPAPGLHVLYELGLMVHIAPGLHAAWVAELPARVAAVGRAGSHDAPDPIGRLTELLAVVTDDAVAEKILAAWRRPRATLHAVGAMRATDRSAAAAERGDIDAASYRISAAAQSGDPHDAARQLRRRIASGRAAQAAAALLSLCEHADERRLPALVGDLAVDGAEIVAAISNQPGAWVKPLLTELLQQVAHGLLENRPDALVAAAKRLHEKQR</sequence>
<dbReference type="CDD" id="cd05398">
    <property type="entry name" value="NT_ClassII-CCAase"/>
    <property type="match status" value="1"/>
</dbReference>
<protein>
    <submittedName>
        <fullName evidence="12">Unannotated protein</fullName>
    </submittedName>
</protein>
<evidence type="ECO:0000256" key="6">
    <source>
        <dbReference type="ARBA" id="ARBA00022741"/>
    </source>
</evidence>
<feature type="domain" description="tRNA nucleotidyltransferase/poly(A) polymerase RNA and SrmB- binding" evidence="10">
    <location>
        <begin position="185"/>
        <end position="246"/>
    </location>
</feature>
<keyword evidence="4" id="KW-0548">Nucleotidyltransferase</keyword>
<evidence type="ECO:0000256" key="4">
    <source>
        <dbReference type="ARBA" id="ARBA00022695"/>
    </source>
</evidence>
<evidence type="ECO:0000259" key="11">
    <source>
        <dbReference type="Pfam" id="PF13735"/>
    </source>
</evidence>
<comment type="cofactor">
    <cofactor evidence="1">
        <name>Mg(2+)</name>
        <dbReference type="ChEBI" id="CHEBI:18420"/>
    </cofactor>
</comment>
<dbReference type="GO" id="GO:0046872">
    <property type="term" value="F:metal ion binding"/>
    <property type="evidence" value="ECO:0007669"/>
    <property type="project" value="UniProtKB-KW"/>
</dbReference>
<keyword evidence="5" id="KW-0479">Metal-binding</keyword>
<dbReference type="InterPro" id="IPR002646">
    <property type="entry name" value="PolA_pol_head_dom"/>
</dbReference>